<name>X0YA26_9ZZZZ</name>
<dbReference type="AlphaFoldDB" id="X0YA26"/>
<feature type="non-terminal residue" evidence="1">
    <location>
        <position position="1"/>
    </location>
</feature>
<organism evidence="1">
    <name type="scientific">marine sediment metagenome</name>
    <dbReference type="NCBI Taxonomy" id="412755"/>
    <lineage>
        <taxon>unclassified sequences</taxon>
        <taxon>metagenomes</taxon>
        <taxon>ecological metagenomes</taxon>
    </lineage>
</organism>
<sequence>WDLMLGWQVKDDEGWTRYVGIPAMNDIRWARIKEVAPATEHITCNLWLRNNVEAAVGELGYNIEVYGELATDMNLDDVIPQLQNGESYPVHCVQGKWWFLQKFNQTGMLRIARIKSLDTDHYNCRLLAKDKATELGDADIDVYPEEHLGVNALNDSDIWPVRAVNDYLSVYYDIDGVWRTPGVVDDTVTCQGKQLLIFASADDIDVSDGVSSILVDTAGGDVVLGGLVGG</sequence>
<gene>
    <name evidence="1" type="ORF">S01H1_78413</name>
</gene>
<comment type="caution">
    <text evidence="1">The sequence shown here is derived from an EMBL/GenBank/DDBJ whole genome shotgun (WGS) entry which is preliminary data.</text>
</comment>
<protein>
    <submittedName>
        <fullName evidence="1">Uncharacterized protein</fullName>
    </submittedName>
</protein>
<proteinExistence type="predicted"/>
<reference evidence="1" key="1">
    <citation type="journal article" date="2014" name="Front. Microbiol.">
        <title>High frequency of phylogenetically diverse reductive dehalogenase-homologous genes in deep subseafloor sedimentary metagenomes.</title>
        <authorList>
            <person name="Kawai M."/>
            <person name="Futagami T."/>
            <person name="Toyoda A."/>
            <person name="Takaki Y."/>
            <person name="Nishi S."/>
            <person name="Hori S."/>
            <person name="Arai W."/>
            <person name="Tsubouchi T."/>
            <person name="Morono Y."/>
            <person name="Uchiyama I."/>
            <person name="Ito T."/>
            <person name="Fujiyama A."/>
            <person name="Inagaki F."/>
            <person name="Takami H."/>
        </authorList>
    </citation>
    <scope>NUCLEOTIDE SEQUENCE</scope>
    <source>
        <strain evidence="1">Expedition CK06-06</strain>
    </source>
</reference>
<dbReference type="EMBL" id="BARS01052773">
    <property type="protein sequence ID" value="GAG45568.1"/>
    <property type="molecule type" value="Genomic_DNA"/>
</dbReference>
<accession>X0YA26</accession>
<feature type="non-terminal residue" evidence="1">
    <location>
        <position position="230"/>
    </location>
</feature>
<evidence type="ECO:0000313" key="1">
    <source>
        <dbReference type="EMBL" id="GAG45568.1"/>
    </source>
</evidence>